<feature type="transmembrane region" description="Helical" evidence="1">
    <location>
        <begin position="60"/>
        <end position="83"/>
    </location>
</feature>
<protein>
    <submittedName>
        <fullName evidence="2">DUF2809 domain-containing protein</fullName>
    </submittedName>
</protein>
<keyword evidence="3" id="KW-1185">Reference proteome</keyword>
<reference evidence="2 3" key="1">
    <citation type="submission" date="2024-06" db="EMBL/GenBank/DDBJ databases">
        <authorList>
            <person name="Kaempfer P."/>
            <person name="Viver T."/>
        </authorList>
    </citation>
    <scope>NUCLEOTIDE SEQUENCE [LARGE SCALE GENOMIC DNA]</scope>
    <source>
        <strain evidence="2 3">ST-64</strain>
    </source>
</reference>
<organism evidence="2 3">
    <name type="scientific">Sphingomonas plantiphila</name>
    <dbReference type="NCBI Taxonomy" id="3163295"/>
    <lineage>
        <taxon>Bacteria</taxon>
        <taxon>Pseudomonadati</taxon>
        <taxon>Pseudomonadota</taxon>
        <taxon>Alphaproteobacteria</taxon>
        <taxon>Sphingomonadales</taxon>
        <taxon>Sphingomonadaceae</taxon>
        <taxon>Sphingomonas</taxon>
    </lineage>
</organism>
<keyword evidence="1" id="KW-0472">Membrane</keyword>
<name>A0ABW8YKT4_9SPHN</name>
<feature type="transmembrane region" description="Helical" evidence="1">
    <location>
        <begin position="7"/>
        <end position="25"/>
    </location>
</feature>
<keyword evidence="1" id="KW-0812">Transmembrane</keyword>
<evidence type="ECO:0000313" key="3">
    <source>
        <dbReference type="Proteomes" id="UP001629244"/>
    </source>
</evidence>
<comment type="caution">
    <text evidence="2">The sequence shown here is derived from an EMBL/GenBank/DDBJ whole genome shotgun (WGS) entry which is preliminary data.</text>
</comment>
<dbReference type="RefSeq" id="WP_408077244.1">
    <property type="nucleotide sequence ID" value="NZ_JBELQC010000001.1"/>
</dbReference>
<dbReference type="Proteomes" id="UP001629244">
    <property type="component" value="Unassembled WGS sequence"/>
</dbReference>
<dbReference type="Pfam" id="PF10990">
    <property type="entry name" value="DUF2809"/>
    <property type="match status" value="1"/>
</dbReference>
<gene>
    <name evidence="2" type="ORF">ABS767_04940</name>
</gene>
<feature type="transmembrane region" description="Helical" evidence="1">
    <location>
        <begin position="103"/>
        <end position="120"/>
    </location>
</feature>
<dbReference type="InterPro" id="IPR021257">
    <property type="entry name" value="DUF2809"/>
</dbReference>
<feature type="transmembrane region" description="Helical" evidence="1">
    <location>
        <begin position="31"/>
        <end position="48"/>
    </location>
</feature>
<proteinExistence type="predicted"/>
<sequence length="123" mass="13392">MIRFHRGYALTALALFAIEVVIALFVRDRFVRPYLGDTLAVLLVYCGLRAITRLRAAPAAVTAFGVAVMVELGQLIGILDLLGWRDSPLARTILGTGFEWKDFLAYGAGAVIAIATEAIAKRR</sequence>
<evidence type="ECO:0000313" key="2">
    <source>
        <dbReference type="EMBL" id="MFL9840302.1"/>
    </source>
</evidence>
<accession>A0ABW8YKT4</accession>
<keyword evidence="1" id="KW-1133">Transmembrane helix</keyword>
<dbReference type="EMBL" id="JBELQC010000001">
    <property type="protein sequence ID" value="MFL9840302.1"/>
    <property type="molecule type" value="Genomic_DNA"/>
</dbReference>
<evidence type="ECO:0000256" key="1">
    <source>
        <dbReference type="SAM" id="Phobius"/>
    </source>
</evidence>